<evidence type="ECO:0000313" key="8">
    <source>
        <dbReference type="Proteomes" id="UP000315369"/>
    </source>
</evidence>
<evidence type="ECO:0000256" key="1">
    <source>
        <dbReference type="ARBA" id="ARBA00022729"/>
    </source>
</evidence>
<dbReference type="GO" id="GO:0016491">
    <property type="term" value="F:oxidoreductase activity"/>
    <property type="evidence" value="ECO:0007669"/>
    <property type="project" value="UniProtKB-KW"/>
</dbReference>
<accession>A0A540WW16</accession>
<protein>
    <submittedName>
        <fullName evidence="7">Oxidoreductase</fullName>
    </submittedName>
</protein>
<gene>
    <name evidence="7" type="ORF">FJV41_25020</name>
</gene>
<organism evidence="7 8">
    <name type="scientific">Myxococcus llanfairpwllgwyngyllgogerychwyrndrobwllllantysiliogogogochensis</name>
    <dbReference type="NCBI Taxonomy" id="2590453"/>
    <lineage>
        <taxon>Bacteria</taxon>
        <taxon>Pseudomonadati</taxon>
        <taxon>Myxococcota</taxon>
        <taxon>Myxococcia</taxon>
        <taxon>Myxococcales</taxon>
        <taxon>Cystobacterineae</taxon>
        <taxon>Myxococcaceae</taxon>
        <taxon>Myxococcus</taxon>
    </lineage>
</organism>
<dbReference type="AlphaFoldDB" id="A0A540WW16"/>
<keyword evidence="4" id="KW-0676">Redox-active center</keyword>
<feature type="domain" description="Thioredoxin" evidence="6">
    <location>
        <begin position="13"/>
        <end position="216"/>
    </location>
</feature>
<dbReference type="OrthoDB" id="9784686at2"/>
<reference evidence="7 8" key="1">
    <citation type="submission" date="2019-06" db="EMBL/GenBank/DDBJ databases">
        <authorList>
            <person name="Livingstone P."/>
            <person name="Whitworth D."/>
        </authorList>
    </citation>
    <scope>NUCLEOTIDE SEQUENCE [LARGE SCALE GENOMIC DNA]</scope>
    <source>
        <strain evidence="7 8">AM401</strain>
    </source>
</reference>
<keyword evidence="1 5" id="KW-0732">Signal</keyword>
<comment type="caution">
    <text evidence="7">The sequence shown here is derived from an EMBL/GenBank/DDBJ whole genome shotgun (WGS) entry which is preliminary data.</text>
</comment>
<proteinExistence type="predicted"/>
<evidence type="ECO:0000256" key="5">
    <source>
        <dbReference type="SAM" id="SignalP"/>
    </source>
</evidence>
<evidence type="ECO:0000256" key="3">
    <source>
        <dbReference type="ARBA" id="ARBA00023157"/>
    </source>
</evidence>
<dbReference type="RefSeq" id="WP_141645065.1">
    <property type="nucleotide sequence ID" value="NZ_VIFM01000108.1"/>
</dbReference>
<keyword evidence="2" id="KW-0560">Oxidoreductase</keyword>
<dbReference type="PROSITE" id="PS51352">
    <property type="entry name" value="THIOREDOXIN_2"/>
    <property type="match status" value="1"/>
</dbReference>
<evidence type="ECO:0000313" key="7">
    <source>
        <dbReference type="EMBL" id="TQF13206.1"/>
    </source>
</evidence>
<evidence type="ECO:0000259" key="6">
    <source>
        <dbReference type="PROSITE" id="PS51352"/>
    </source>
</evidence>
<keyword evidence="8" id="KW-1185">Reference proteome</keyword>
<feature type="chain" id="PRO_5021874528" evidence="5">
    <location>
        <begin position="24"/>
        <end position="217"/>
    </location>
</feature>
<name>A0A540WW16_9BACT</name>
<keyword evidence="3" id="KW-1015">Disulfide bond</keyword>
<dbReference type="SUPFAM" id="SSF52833">
    <property type="entry name" value="Thioredoxin-like"/>
    <property type="match status" value="1"/>
</dbReference>
<evidence type="ECO:0000256" key="2">
    <source>
        <dbReference type="ARBA" id="ARBA00023002"/>
    </source>
</evidence>
<dbReference type="InterPro" id="IPR013766">
    <property type="entry name" value="Thioredoxin_domain"/>
</dbReference>
<dbReference type="InterPro" id="IPR001853">
    <property type="entry name" value="DSBA-like_thioredoxin_dom"/>
</dbReference>
<dbReference type="Pfam" id="PF01323">
    <property type="entry name" value="DSBA"/>
    <property type="match status" value="1"/>
</dbReference>
<sequence length="217" mass="23549">MKSRVSAIMAAAVLLSSFAPAFAHEPSPSCDGKCPKSKPGAVDNTLIAATPRADAPSLGPRSASVTVEVWSDFECPFCARGASVIEGLRERYGDKIRIVFRHMPLPTHADAKVAAAASMAAHEQGKFWEMHDVLFENQRSLDRASLEKYAKTLGLDLERFRKALDTKAWNNYVEADFVEAQRRGIAGTPTFFINGTGVMGAQPLDVFAGHIDAALKR</sequence>
<dbReference type="Proteomes" id="UP000315369">
    <property type="component" value="Unassembled WGS sequence"/>
</dbReference>
<evidence type="ECO:0000256" key="4">
    <source>
        <dbReference type="ARBA" id="ARBA00023284"/>
    </source>
</evidence>
<dbReference type="PANTHER" id="PTHR13887:SF14">
    <property type="entry name" value="DISULFIDE BOND FORMATION PROTEIN D"/>
    <property type="match status" value="1"/>
</dbReference>
<dbReference type="InterPro" id="IPR036249">
    <property type="entry name" value="Thioredoxin-like_sf"/>
</dbReference>
<dbReference type="PANTHER" id="PTHR13887">
    <property type="entry name" value="GLUTATHIONE S-TRANSFERASE KAPPA"/>
    <property type="match status" value="1"/>
</dbReference>
<feature type="signal peptide" evidence="5">
    <location>
        <begin position="1"/>
        <end position="23"/>
    </location>
</feature>
<dbReference type="Gene3D" id="3.40.30.10">
    <property type="entry name" value="Glutaredoxin"/>
    <property type="match status" value="1"/>
</dbReference>
<dbReference type="EMBL" id="VIFM01000108">
    <property type="protein sequence ID" value="TQF13206.1"/>
    <property type="molecule type" value="Genomic_DNA"/>
</dbReference>